<dbReference type="InParanoid" id="A0A1X7VGH1"/>
<organism evidence="1">
    <name type="scientific">Amphimedon queenslandica</name>
    <name type="common">Sponge</name>
    <dbReference type="NCBI Taxonomy" id="400682"/>
    <lineage>
        <taxon>Eukaryota</taxon>
        <taxon>Metazoa</taxon>
        <taxon>Porifera</taxon>
        <taxon>Demospongiae</taxon>
        <taxon>Heteroscleromorpha</taxon>
        <taxon>Haplosclerida</taxon>
        <taxon>Niphatidae</taxon>
        <taxon>Amphimedon</taxon>
    </lineage>
</organism>
<accession>A0A1X7VGH1</accession>
<sequence length="32" mass="3609">VYASDNIIKMENSHLFIFGKIDKNPCTIVQGL</sequence>
<dbReference type="AlphaFoldDB" id="A0A1X7VGH1"/>
<proteinExistence type="predicted"/>
<dbReference type="EnsemblMetazoa" id="Aqu2.1.39156_001">
    <property type="protein sequence ID" value="Aqu2.1.39156_001"/>
    <property type="gene ID" value="Aqu2.1.39156"/>
</dbReference>
<evidence type="ECO:0000313" key="1">
    <source>
        <dbReference type="EnsemblMetazoa" id="Aqu2.1.39156_001"/>
    </source>
</evidence>
<reference evidence="1" key="1">
    <citation type="submission" date="2017-05" db="UniProtKB">
        <authorList>
            <consortium name="EnsemblMetazoa"/>
        </authorList>
    </citation>
    <scope>IDENTIFICATION</scope>
</reference>
<name>A0A1X7VGH1_AMPQE</name>
<protein>
    <submittedName>
        <fullName evidence="1">Uncharacterized protein</fullName>
    </submittedName>
</protein>